<feature type="region of interest" description="Disordered" evidence="1">
    <location>
        <begin position="1"/>
        <end position="119"/>
    </location>
</feature>
<gene>
    <name evidence="2" type="ORF">UCRPC4_g02870</name>
</gene>
<organism evidence="2 3">
    <name type="scientific">Phaeomoniella chlamydospora</name>
    <name type="common">Phaeoacremonium chlamydosporum</name>
    <dbReference type="NCBI Taxonomy" id="158046"/>
    <lineage>
        <taxon>Eukaryota</taxon>
        <taxon>Fungi</taxon>
        <taxon>Dikarya</taxon>
        <taxon>Ascomycota</taxon>
        <taxon>Pezizomycotina</taxon>
        <taxon>Eurotiomycetes</taxon>
        <taxon>Chaetothyriomycetidae</taxon>
        <taxon>Phaeomoniellales</taxon>
        <taxon>Phaeomoniellaceae</taxon>
        <taxon>Phaeomoniella</taxon>
    </lineage>
</organism>
<name>A0A0G2ELF3_PHACM</name>
<evidence type="ECO:0000256" key="1">
    <source>
        <dbReference type="SAM" id="MobiDB-lite"/>
    </source>
</evidence>
<proteinExistence type="predicted"/>
<reference evidence="2 3" key="2">
    <citation type="submission" date="2015-05" db="EMBL/GenBank/DDBJ databases">
        <authorList>
            <person name="Morales-Cruz A."/>
            <person name="Amrine K.C."/>
            <person name="Cantu D."/>
        </authorList>
    </citation>
    <scope>NUCLEOTIDE SEQUENCE [LARGE SCALE GENOMIC DNA]</scope>
    <source>
        <strain evidence="2">UCRPC4</strain>
    </source>
</reference>
<dbReference type="OrthoDB" id="5404940at2759"/>
<feature type="compositionally biased region" description="Basic and acidic residues" evidence="1">
    <location>
        <begin position="99"/>
        <end position="108"/>
    </location>
</feature>
<protein>
    <submittedName>
        <fullName evidence="2">Uncharacterized protein</fullName>
    </submittedName>
</protein>
<evidence type="ECO:0000313" key="3">
    <source>
        <dbReference type="Proteomes" id="UP000053317"/>
    </source>
</evidence>
<feature type="compositionally biased region" description="Polar residues" evidence="1">
    <location>
        <begin position="22"/>
        <end position="38"/>
    </location>
</feature>
<sequence>MDIRDWYSTSPERKHQSKANKEYSSIPTEEPISRTTGQVEPKENLYDFDRDLRTPRQPQGMMSPLSMNPTSPSEYSPNPSSPAEPRRIALTDANVNIPDNKHSTDDPTVRPLNVKRPSSFVGTGTKGKYYGEVLNFSRGPTVKSNASDRSDGYTMADSASIYSRSTAGGGYEALQPPRAVREHPDYYDEVDIGSERHVDDLAANYNTYTHYYDTHDDGQDTATITDTRSRTNGKDIDGKGRVISNSGFDFTGSYAGLGPDFGRGMGRRRDVSGKVVEEGRAVGEHQTAVEGWARFKGL</sequence>
<dbReference type="Proteomes" id="UP000053317">
    <property type="component" value="Unassembled WGS sequence"/>
</dbReference>
<dbReference type="EMBL" id="LCWF01000066">
    <property type="protein sequence ID" value="KKY23607.1"/>
    <property type="molecule type" value="Genomic_DNA"/>
</dbReference>
<evidence type="ECO:0000313" key="2">
    <source>
        <dbReference type="EMBL" id="KKY23607.1"/>
    </source>
</evidence>
<reference evidence="2 3" key="1">
    <citation type="submission" date="2015-05" db="EMBL/GenBank/DDBJ databases">
        <title>Distinctive expansion of gene families associated with plant cell wall degradation and secondary metabolism in the genomes of grapevine trunk pathogens.</title>
        <authorList>
            <person name="Lawrence D.P."/>
            <person name="Travadon R."/>
            <person name="Rolshausen P.E."/>
            <person name="Baumgartner K."/>
        </authorList>
    </citation>
    <scope>NUCLEOTIDE SEQUENCE [LARGE SCALE GENOMIC DNA]</scope>
    <source>
        <strain evidence="2">UCRPC4</strain>
    </source>
</reference>
<comment type="caution">
    <text evidence="2">The sequence shown here is derived from an EMBL/GenBank/DDBJ whole genome shotgun (WGS) entry which is preliminary data.</text>
</comment>
<feature type="compositionally biased region" description="Low complexity" evidence="1">
    <location>
        <begin position="69"/>
        <end position="78"/>
    </location>
</feature>
<accession>A0A0G2ELF3</accession>
<feature type="compositionally biased region" description="Basic and acidic residues" evidence="1">
    <location>
        <begin position="40"/>
        <end position="54"/>
    </location>
</feature>
<dbReference type="AlphaFoldDB" id="A0A0G2ELF3"/>
<keyword evidence="3" id="KW-1185">Reference proteome</keyword>